<dbReference type="PANTHER" id="PTHR40031">
    <property type="entry name" value="HYPOTHETICAL MEMBRANE SPANNING PROTEIN"/>
    <property type="match status" value="1"/>
</dbReference>
<name>A0A7X2LYF1_9BACI</name>
<gene>
    <name evidence="2" type="ORF">GJU40_08940</name>
</gene>
<dbReference type="Pfam" id="PF04307">
    <property type="entry name" value="YdjM"/>
    <property type="match status" value="1"/>
</dbReference>
<reference evidence="2 3" key="1">
    <citation type="submission" date="2019-11" db="EMBL/GenBank/DDBJ databases">
        <title>Bacillus lacus genome.</title>
        <authorList>
            <person name="Allen C.J."/>
            <person name="Newman J.D."/>
        </authorList>
    </citation>
    <scope>NUCLEOTIDE SEQUENCE [LARGE SCALE GENOMIC DNA]</scope>
    <source>
        <strain evidence="2 3">KCTC 33946</strain>
    </source>
</reference>
<dbReference type="InterPro" id="IPR053170">
    <property type="entry name" value="Transcription_regulator"/>
</dbReference>
<dbReference type="AlphaFoldDB" id="A0A7X2LYF1"/>
<dbReference type="GO" id="GO:0016787">
    <property type="term" value="F:hydrolase activity"/>
    <property type="evidence" value="ECO:0007669"/>
    <property type="project" value="UniProtKB-KW"/>
</dbReference>
<dbReference type="InterPro" id="IPR007404">
    <property type="entry name" value="YdjM-like"/>
</dbReference>
<feature type="transmembrane region" description="Helical" evidence="1">
    <location>
        <begin position="125"/>
        <end position="148"/>
    </location>
</feature>
<dbReference type="OrthoDB" id="245523at2"/>
<protein>
    <submittedName>
        <fullName evidence="2">Metal-dependent hydrolase</fullName>
    </submittedName>
</protein>
<feature type="transmembrane region" description="Helical" evidence="1">
    <location>
        <begin position="92"/>
        <end position="113"/>
    </location>
</feature>
<organism evidence="2 3">
    <name type="scientific">Metabacillus lacus</name>
    <dbReference type="NCBI Taxonomy" id="1983721"/>
    <lineage>
        <taxon>Bacteria</taxon>
        <taxon>Bacillati</taxon>
        <taxon>Bacillota</taxon>
        <taxon>Bacilli</taxon>
        <taxon>Bacillales</taxon>
        <taxon>Bacillaceae</taxon>
        <taxon>Metabacillus</taxon>
    </lineage>
</organism>
<feature type="transmembrane region" description="Helical" evidence="1">
    <location>
        <begin position="157"/>
        <end position="181"/>
    </location>
</feature>
<feature type="transmembrane region" description="Helical" evidence="1">
    <location>
        <begin position="62"/>
        <end position="80"/>
    </location>
</feature>
<dbReference type="RefSeq" id="WP_154307434.1">
    <property type="nucleotide sequence ID" value="NZ_WKKI01000013.1"/>
</dbReference>
<dbReference type="EMBL" id="WKKI01000013">
    <property type="protein sequence ID" value="MRX72276.1"/>
    <property type="molecule type" value="Genomic_DNA"/>
</dbReference>
<keyword evidence="3" id="KW-1185">Reference proteome</keyword>
<comment type="caution">
    <text evidence="2">The sequence shown here is derived from an EMBL/GenBank/DDBJ whole genome shotgun (WGS) entry which is preliminary data.</text>
</comment>
<keyword evidence="1" id="KW-0472">Membrane</keyword>
<keyword evidence="2" id="KW-0378">Hydrolase</keyword>
<sequence length="287" mass="32871">MDTITHTLFGLGIYAAVDKRDMKKHEKRALLLTVVAGSQIPDIDVISRLWDYNGQYQMWHRGLTHSVFLVPLWGALLYWVSKMIFRHQMKKLLWIGMLSVFIHITSDVLNAWGTGYLEPFSQIRLSLGTVPIVDFVIWAVFLAAFLCWRMGRTAQHLVFRIAWAVILLHVSLQTLQGAYLLNTIGERYEQAALSAEFLPWHYTIVAKSGKDISIGSAAVWKEYSIHTVLESNEDADLSPLYAQNPRAAALNTWSPFVVVVENGNRLGIYDPRFYRNGESFLYEYIDK</sequence>
<evidence type="ECO:0000313" key="2">
    <source>
        <dbReference type="EMBL" id="MRX72276.1"/>
    </source>
</evidence>
<proteinExistence type="predicted"/>
<evidence type="ECO:0000256" key="1">
    <source>
        <dbReference type="SAM" id="Phobius"/>
    </source>
</evidence>
<dbReference type="Proteomes" id="UP000448867">
    <property type="component" value="Unassembled WGS sequence"/>
</dbReference>
<dbReference type="PANTHER" id="PTHR40031:SF1">
    <property type="entry name" value="MEMBRANE-BOUND METAL-DEPENDENT HYDROLASE"/>
    <property type="match status" value="1"/>
</dbReference>
<keyword evidence="1" id="KW-1133">Transmembrane helix</keyword>
<keyword evidence="1" id="KW-0812">Transmembrane</keyword>
<accession>A0A7X2LYF1</accession>
<evidence type="ECO:0000313" key="3">
    <source>
        <dbReference type="Proteomes" id="UP000448867"/>
    </source>
</evidence>